<name>A0A4Y2IEW3_ARAVE</name>
<protein>
    <submittedName>
        <fullName evidence="1">Uncharacterized protein</fullName>
    </submittedName>
</protein>
<dbReference type="AlphaFoldDB" id="A0A4Y2IEW3"/>
<evidence type="ECO:0000313" key="2">
    <source>
        <dbReference type="Proteomes" id="UP000499080"/>
    </source>
</evidence>
<feature type="non-terminal residue" evidence="1">
    <location>
        <position position="39"/>
    </location>
</feature>
<sequence length="39" mass="4354">MLTNLHVLDLRESEEHNFGIMSVCEHDNSKTIGATGLKL</sequence>
<accession>A0A4Y2IEW3</accession>
<proteinExistence type="predicted"/>
<organism evidence="1 2">
    <name type="scientific">Araneus ventricosus</name>
    <name type="common">Orbweaver spider</name>
    <name type="synonym">Epeira ventricosa</name>
    <dbReference type="NCBI Taxonomy" id="182803"/>
    <lineage>
        <taxon>Eukaryota</taxon>
        <taxon>Metazoa</taxon>
        <taxon>Ecdysozoa</taxon>
        <taxon>Arthropoda</taxon>
        <taxon>Chelicerata</taxon>
        <taxon>Arachnida</taxon>
        <taxon>Araneae</taxon>
        <taxon>Araneomorphae</taxon>
        <taxon>Entelegynae</taxon>
        <taxon>Araneoidea</taxon>
        <taxon>Araneidae</taxon>
        <taxon>Araneus</taxon>
    </lineage>
</organism>
<dbReference type="EMBL" id="BGPR01106273">
    <property type="protein sequence ID" value="GBM75819.1"/>
    <property type="molecule type" value="Genomic_DNA"/>
</dbReference>
<evidence type="ECO:0000313" key="1">
    <source>
        <dbReference type="EMBL" id="GBM75819.1"/>
    </source>
</evidence>
<dbReference type="OrthoDB" id="1046782at2759"/>
<comment type="caution">
    <text evidence="1">The sequence shown here is derived from an EMBL/GenBank/DDBJ whole genome shotgun (WGS) entry which is preliminary data.</text>
</comment>
<keyword evidence="2" id="KW-1185">Reference proteome</keyword>
<reference evidence="1 2" key="1">
    <citation type="journal article" date="2019" name="Sci. Rep.">
        <title>Orb-weaving spider Araneus ventricosus genome elucidates the spidroin gene catalogue.</title>
        <authorList>
            <person name="Kono N."/>
            <person name="Nakamura H."/>
            <person name="Ohtoshi R."/>
            <person name="Moran D.A.P."/>
            <person name="Shinohara A."/>
            <person name="Yoshida Y."/>
            <person name="Fujiwara M."/>
            <person name="Mori M."/>
            <person name="Tomita M."/>
            <person name="Arakawa K."/>
        </authorList>
    </citation>
    <scope>NUCLEOTIDE SEQUENCE [LARGE SCALE GENOMIC DNA]</scope>
</reference>
<gene>
    <name evidence="1" type="ORF">AVEN_239305_1</name>
</gene>
<dbReference type="Proteomes" id="UP000499080">
    <property type="component" value="Unassembled WGS sequence"/>
</dbReference>